<sequence length="189" mass="20782">MQKTPVTHPLLPPPFILLLLLGAHPPPRFIPTPFGSKQPRRCLGKNSRQMWLLSSVAARTRSSSALTSPLWPMNGDGNASLPLECRLIRVSKEDISHVTADDIKRVRARLTNDELTTSLRLLVETNRFADVLASASSSAWAEAATGVTEVHMGLSGNVMRDRLSLLYSMLPYVSDNFLLAMGNSYSPSR</sequence>
<dbReference type="Proteomes" id="UP000319462">
    <property type="component" value="Chromosome 4"/>
</dbReference>
<reference evidence="1 2" key="1">
    <citation type="submission" date="2018-09" db="EMBL/GenBank/DDBJ databases">
        <authorList>
            <person name="Peiro R."/>
            <person name="Begona"/>
            <person name="Cbmso G."/>
            <person name="Lopez M."/>
            <person name="Gonzalez S."/>
        </authorList>
    </citation>
    <scope>NUCLEOTIDE SEQUENCE [LARGE SCALE GENOMIC DNA]</scope>
</reference>
<name>A0A3P3YXK4_LEIBR</name>
<dbReference type="EMBL" id="LS997603">
    <property type="protein sequence ID" value="SYZ62677.1"/>
    <property type="molecule type" value="Genomic_DNA"/>
</dbReference>
<evidence type="ECO:0000313" key="2">
    <source>
        <dbReference type="Proteomes" id="UP000319462"/>
    </source>
</evidence>
<accession>A0A3P3YXK4</accession>
<evidence type="ECO:0000313" key="1">
    <source>
        <dbReference type="EMBL" id="SYZ62677.1"/>
    </source>
</evidence>
<organism evidence="1 2">
    <name type="scientific">Leishmania braziliensis MHOM/BR/75/M2904</name>
    <dbReference type="NCBI Taxonomy" id="420245"/>
    <lineage>
        <taxon>Eukaryota</taxon>
        <taxon>Discoba</taxon>
        <taxon>Euglenozoa</taxon>
        <taxon>Kinetoplastea</taxon>
        <taxon>Metakinetoplastina</taxon>
        <taxon>Trypanosomatida</taxon>
        <taxon>Trypanosomatidae</taxon>
        <taxon>Leishmaniinae</taxon>
        <taxon>Leishmania</taxon>
        <taxon>Leishmania braziliensis species complex</taxon>
    </lineage>
</organism>
<dbReference type="AlphaFoldDB" id="A0A3P3YXK4"/>
<proteinExistence type="predicted"/>
<protein>
    <submittedName>
        <fullName evidence="1">Hypothetical_protein</fullName>
    </submittedName>
</protein>
<gene>
    <name evidence="1" type="ORF">LBRM2904_04.1180</name>
</gene>